<gene>
    <name evidence="1" type="ORF">PAC_05124</name>
</gene>
<proteinExistence type="predicted"/>
<dbReference type="EMBL" id="FJOG01000006">
    <property type="protein sequence ID" value="CZR55237.1"/>
    <property type="molecule type" value="Genomic_DNA"/>
</dbReference>
<accession>A0A1L7WR30</accession>
<protein>
    <submittedName>
        <fullName evidence="1">Uncharacterized protein</fullName>
    </submittedName>
</protein>
<evidence type="ECO:0000313" key="2">
    <source>
        <dbReference type="Proteomes" id="UP000184330"/>
    </source>
</evidence>
<organism evidence="1 2">
    <name type="scientific">Phialocephala subalpina</name>
    <dbReference type="NCBI Taxonomy" id="576137"/>
    <lineage>
        <taxon>Eukaryota</taxon>
        <taxon>Fungi</taxon>
        <taxon>Dikarya</taxon>
        <taxon>Ascomycota</taxon>
        <taxon>Pezizomycotina</taxon>
        <taxon>Leotiomycetes</taxon>
        <taxon>Helotiales</taxon>
        <taxon>Mollisiaceae</taxon>
        <taxon>Phialocephala</taxon>
        <taxon>Phialocephala fortinii species complex</taxon>
    </lineage>
</organism>
<evidence type="ECO:0000313" key="1">
    <source>
        <dbReference type="EMBL" id="CZR55237.1"/>
    </source>
</evidence>
<sequence>MQAIIRPSLAQIHQYRFTFTSETLPTSLPEYYQRHNMAMAQTRKLSSFQGGGLRGKTVIINLPPLARRNWLVTHIGGKNLAGREVKNAVNHALWEVLVQPGGPGTHVKVQYAQRFWNSSARPADHPTTRAGARRDNSIPMKEQAIKLQENWRHKAEAATRRLCLQLELAGVESSKDDTIELRKKIYTYMNTKARAAHNGYHWIDNDTGYPLPYVNFLPGTTARSSI</sequence>
<keyword evidence="2" id="KW-1185">Reference proteome</keyword>
<reference evidence="1 2" key="1">
    <citation type="submission" date="2016-03" db="EMBL/GenBank/DDBJ databases">
        <authorList>
            <person name="Ploux O."/>
        </authorList>
    </citation>
    <scope>NUCLEOTIDE SEQUENCE [LARGE SCALE GENOMIC DNA]</scope>
    <source>
        <strain evidence="1 2">UAMH 11012</strain>
    </source>
</reference>
<dbReference type="AlphaFoldDB" id="A0A1L7WR30"/>
<dbReference type="Proteomes" id="UP000184330">
    <property type="component" value="Unassembled WGS sequence"/>
</dbReference>
<name>A0A1L7WR30_9HELO</name>